<dbReference type="InterPro" id="IPR001466">
    <property type="entry name" value="Beta-lactam-related"/>
</dbReference>
<dbReference type="InterPro" id="IPR050491">
    <property type="entry name" value="AmpC-like"/>
</dbReference>
<reference evidence="2 3" key="1">
    <citation type="submission" date="2016-12" db="EMBL/GenBank/DDBJ databases">
        <title>Trade-off between light-utilization and light-protection in marine flavobacteria.</title>
        <authorList>
            <person name="Kumagai Y."/>
            <person name="Yoshizawa S."/>
            <person name="Kogure K."/>
            <person name="Iwasaki W."/>
        </authorList>
    </citation>
    <scope>NUCLEOTIDE SEQUENCE [LARGE SCALE GENOMIC DNA]</scope>
    <source>
        <strain evidence="2 3">NBRC 108759</strain>
    </source>
</reference>
<dbReference type="RefSeq" id="WP_105014666.1">
    <property type="nucleotide sequence ID" value="NZ_MSCN01000001.1"/>
</dbReference>
<name>A0A2S7WKE9_9FLAO</name>
<organism evidence="2 3">
    <name type="scientific">Polaribacter porphyrae</name>
    <dbReference type="NCBI Taxonomy" id="1137780"/>
    <lineage>
        <taxon>Bacteria</taxon>
        <taxon>Pseudomonadati</taxon>
        <taxon>Bacteroidota</taxon>
        <taxon>Flavobacteriia</taxon>
        <taxon>Flavobacteriales</taxon>
        <taxon>Flavobacteriaceae</taxon>
    </lineage>
</organism>
<dbReference type="Proteomes" id="UP000238882">
    <property type="component" value="Unassembled WGS sequence"/>
</dbReference>
<dbReference type="Gene3D" id="3.40.710.10">
    <property type="entry name" value="DD-peptidase/beta-lactamase superfamily"/>
    <property type="match status" value="1"/>
</dbReference>
<keyword evidence="3" id="KW-1185">Reference proteome</keyword>
<sequence length="559" mass="64239">MKKFNLIILFISISISSNLYTQNQKLDDIKKIFTEWQNKKEVSPGFSVAIAQNNEVVYSNSFGYENMEYDRKLNKNSVFDMASLAKQFTGFAIAKLILENKLYLDGNVLKYLPELKNIKSTIRLKNLVYHTSGLRDVGELFGLSNFRGNFTVEEALYLIKNQTELNFKVGSEYDYSNTNYVLLAVIVERVTNLSFKKWCHENIFIPLKMKNTFVNDNPSQLIKNRAIAYYKNESSFSYQQNNGMSLIGSSAVYSTIEDMSKWMLYLENDIKFPKVFKLMKTKGKLNTNTPVNYGFGLGIGSYKKSLKIEHSGATPAGFRSQIAIFPEDNFSFVILSNFGNLNPLEDFGFKILEILLDKKTVKNSEKKEIKRLTVSTKILEKYTGKYLFNNEMEVIVSLEEKKLFLQLQGREKDEVFALSNTKFQLPNNGLVEFKMNKKTKLMEANVFQNGNQIGALKKLQPKNDDIKKNLLNFDDYVGTYYSSELEVFVKIKEIENQLELSGTKYGSVLLKDKTAEIFIPNKELASSIIFKTSGNTVNEFYLNRGSRARNLKFKKLYSN</sequence>
<dbReference type="SUPFAM" id="SSF56601">
    <property type="entry name" value="beta-lactamase/transpeptidase-like"/>
    <property type="match status" value="1"/>
</dbReference>
<dbReference type="OrthoDB" id="1522765at2"/>
<protein>
    <recommendedName>
        <fullName evidence="1">Beta-lactamase-related domain-containing protein</fullName>
    </recommendedName>
</protein>
<comment type="caution">
    <text evidence="2">The sequence shown here is derived from an EMBL/GenBank/DDBJ whole genome shotgun (WGS) entry which is preliminary data.</text>
</comment>
<accession>A0A2S7WKE9</accession>
<evidence type="ECO:0000259" key="1">
    <source>
        <dbReference type="Pfam" id="PF00144"/>
    </source>
</evidence>
<evidence type="ECO:0000313" key="2">
    <source>
        <dbReference type="EMBL" id="PQJ78085.1"/>
    </source>
</evidence>
<proteinExistence type="predicted"/>
<dbReference type="PANTHER" id="PTHR46825">
    <property type="entry name" value="D-ALANYL-D-ALANINE-CARBOXYPEPTIDASE/ENDOPEPTIDASE AMPH"/>
    <property type="match status" value="1"/>
</dbReference>
<dbReference type="EMBL" id="MSCN01000001">
    <property type="protein sequence ID" value="PQJ78085.1"/>
    <property type="molecule type" value="Genomic_DNA"/>
</dbReference>
<dbReference type="PANTHER" id="PTHR46825:SF9">
    <property type="entry name" value="BETA-LACTAMASE-RELATED DOMAIN-CONTAINING PROTEIN"/>
    <property type="match status" value="1"/>
</dbReference>
<gene>
    <name evidence="2" type="ORF">BTO18_02255</name>
</gene>
<feature type="domain" description="Beta-lactamase-related" evidence="1">
    <location>
        <begin position="42"/>
        <end position="342"/>
    </location>
</feature>
<dbReference type="Pfam" id="PF00144">
    <property type="entry name" value="Beta-lactamase"/>
    <property type="match status" value="1"/>
</dbReference>
<dbReference type="InterPro" id="IPR012338">
    <property type="entry name" value="Beta-lactam/transpept-like"/>
</dbReference>
<dbReference type="AlphaFoldDB" id="A0A2S7WKE9"/>
<evidence type="ECO:0000313" key="3">
    <source>
        <dbReference type="Proteomes" id="UP000238882"/>
    </source>
</evidence>